<dbReference type="FunFam" id="3.30.420.10:FF:000109">
    <property type="entry name" value="RNA exonuclease 3"/>
    <property type="match status" value="1"/>
</dbReference>
<feature type="compositionally biased region" description="Low complexity" evidence="12">
    <location>
        <begin position="121"/>
        <end position="130"/>
    </location>
</feature>
<dbReference type="InterPro" id="IPR013520">
    <property type="entry name" value="Ribonucl_H"/>
</dbReference>
<feature type="region of interest" description="Disordered" evidence="12">
    <location>
        <begin position="619"/>
        <end position="651"/>
    </location>
</feature>
<dbReference type="PANTHER" id="PTHR12801">
    <property type="entry name" value="RNA EXONUCLEASE REXO1 / RECO3 FAMILY MEMBER-RELATED"/>
    <property type="match status" value="1"/>
</dbReference>
<feature type="region of interest" description="Disordered" evidence="12">
    <location>
        <begin position="49"/>
        <end position="163"/>
    </location>
</feature>
<evidence type="ECO:0000256" key="11">
    <source>
        <dbReference type="ARBA" id="ARBA00039985"/>
    </source>
</evidence>
<dbReference type="InterPro" id="IPR012337">
    <property type="entry name" value="RNaseH-like_sf"/>
</dbReference>
<evidence type="ECO:0000256" key="3">
    <source>
        <dbReference type="ARBA" id="ARBA00006357"/>
    </source>
</evidence>
<dbReference type="GO" id="GO:0003676">
    <property type="term" value="F:nucleic acid binding"/>
    <property type="evidence" value="ECO:0007669"/>
    <property type="project" value="InterPro"/>
</dbReference>
<accession>A0A5M9MH87</accession>
<organism evidence="14 15">
    <name type="scientific">Aspergillus tanneri</name>
    <dbReference type="NCBI Taxonomy" id="1220188"/>
    <lineage>
        <taxon>Eukaryota</taxon>
        <taxon>Fungi</taxon>
        <taxon>Dikarya</taxon>
        <taxon>Ascomycota</taxon>
        <taxon>Pezizomycotina</taxon>
        <taxon>Eurotiomycetes</taxon>
        <taxon>Eurotiomycetidae</taxon>
        <taxon>Eurotiales</taxon>
        <taxon>Aspergillaceae</taxon>
        <taxon>Aspergillus</taxon>
        <taxon>Aspergillus subgen. Circumdati</taxon>
    </lineage>
</organism>
<evidence type="ECO:0000256" key="12">
    <source>
        <dbReference type="SAM" id="MobiDB-lite"/>
    </source>
</evidence>
<dbReference type="EMBL" id="QUQM01000007">
    <property type="protein sequence ID" value="KAA8646355.1"/>
    <property type="molecule type" value="Genomic_DNA"/>
</dbReference>
<evidence type="ECO:0000256" key="8">
    <source>
        <dbReference type="ARBA" id="ARBA00022839"/>
    </source>
</evidence>
<dbReference type="SMART" id="SM00479">
    <property type="entry name" value="EXOIII"/>
    <property type="match status" value="1"/>
</dbReference>
<dbReference type="InterPro" id="IPR034922">
    <property type="entry name" value="REX1-like_exo"/>
</dbReference>
<evidence type="ECO:0000313" key="14">
    <source>
        <dbReference type="EMBL" id="KAA8646355.1"/>
    </source>
</evidence>
<dbReference type="GO" id="GO:0004527">
    <property type="term" value="F:exonuclease activity"/>
    <property type="evidence" value="ECO:0007669"/>
    <property type="project" value="UniProtKB-KW"/>
</dbReference>
<dbReference type="CDD" id="cd06145">
    <property type="entry name" value="REX1_like"/>
    <property type="match status" value="1"/>
</dbReference>
<evidence type="ECO:0000256" key="4">
    <source>
        <dbReference type="ARBA" id="ARBA00022490"/>
    </source>
</evidence>
<dbReference type="SUPFAM" id="SSF53098">
    <property type="entry name" value="Ribonuclease H-like"/>
    <property type="match status" value="1"/>
</dbReference>
<evidence type="ECO:0000259" key="13">
    <source>
        <dbReference type="SMART" id="SM00479"/>
    </source>
</evidence>
<keyword evidence="5" id="KW-0698">rRNA processing</keyword>
<dbReference type="AlphaFoldDB" id="A0A5M9MH87"/>
<dbReference type="VEuPathDB" id="FungiDB:EYZ11_008734"/>
<dbReference type="InterPro" id="IPR047021">
    <property type="entry name" value="REXO1/3/4-like"/>
</dbReference>
<dbReference type="GO" id="GO:0006364">
    <property type="term" value="P:rRNA processing"/>
    <property type="evidence" value="ECO:0007669"/>
    <property type="project" value="UniProtKB-KW"/>
</dbReference>
<comment type="subcellular location">
    <subcellularLocation>
        <location evidence="2">Cytoplasm</location>
    </subcellularLocation>
    <subcellularLocation>
        <location evidence="1">Nucleus</location>
    </subcellularLocation>
</comment>
<dbReference type="RefSeq" id="XP_033425716.1">
    <property type="nucleotide sequence ID" value="XM_033572401.1"/>
</dbReference>
<dbReference type="Proteomes" id="UP000324241">
    <property type="component" value="Unassembled WGS sequence"/>
</dbReference>
<protein>
    <recommendedName>
        <fullName evidence="11">RNA exonuclease 3</fullName>
    </recommendedName>
</protein>
<evidence type="ECO:0000256" key="7">
    <source>
        <dbReference type="ARBA" id="ARBA00022801"/>
    </source>
</evidence>
<evidence type="ECO:0000256" key="5">
    <source>
        <dbReference type="ARBA" id="ARBA00022552"/>
    </source>
</evidence>
<keyword evidence="7" id="KW-0378">Hydrolase</keyword>
<dbReference type="OrthoDB" id="3996471at2759"/>
<keyword evidence="4" id="KW-0963">Cytoplasm</keyword>
<feature type="domain" description="Exonuclease" evidence="13">
    <location>
        <begin position="425"/>
        <end position="609"/>
    </location>
</feature>
<feature type="compositionally biased region" description="Basic and acidic residues" evidence="12">
    <location>
        <begin position="131"/>
        <end position="146"/>
    </location>
</feature>
<dbReference type="GO" id="GO:0005634">
    <property type="term" value="C:nucleus"/>
    <property type="evidence" value="ECO:0007669"/>
    <property type="project" value="UniProtKB-SubCell"/>
</dbReference>
<comment type="function">
    <text evidence="10">3' to 5' exoribonuclease required for proper 3' end maturation of MRP RNA and of the U5L snRNA.</text>
</comment>
<evidence type="ECO:0000256" key="2">
    <source>
        <dbReference type="ARBA" id="ARBA00004496"/>
    </source>
</evidence>
<keyword evidence="9" id="KW-0539">Nucleus</keyword>
<reference evidence="14 15" key="1">
    <citation type="submission" date="2019-08" db="EMBL/GenBank/DDBJ databases">
        <title>The genome sequence of a newly discovered highly antifungal drug resistant Aspergillus species, Aspergillus tanneri NIH 1004.</title>
        <authorList>
            <person name="Mounaud S."/>
            <person name="Singh I."/>
            <person name="Joardar V."/>
            <person name="Pakala S."/>
            <person name="Pakala S."/>
            <person name="Venepally P."/>
            <person name="Chung J.K."/>
            <person name="Losada L."/>
            <person name="Nierman W.C."/>
        </authorList>
    </citation>
    <scope>NUCLEOTIDE SEQUENCE [LARGE SCALE GENOMIC DNA]</scope>
    <source>
        <strain evidence="14 15">NIH1004</strain>
    </source>
</reference>
<dbReference type="PANTHER" id="PTHR12801:SF112">
    <property type="entry name" value="RNA EXONUCLEASE 3"/>
    <property type="match status" value="1"/>
</dbReference>
<evidence type="ECO:0000256" key="9">
    <source>
        <dbReference type="ARBA" id="ARBA00023242"/>
    </source>
</evidence>
<dbReference type="GeneID" id="54330485"/>
<feature type="compositionally biased region" description="Basic and acidic residues" evidence="12">
    <location>
        <begin position="75"/>
        <end position="84"/>
    </location>
</feature>
<comment type="similarity">
    <text evidence="3">Belongs to the REXO1/REXO3 family.</text>
</comment>
<keyword evidence="8 14" id="KW-0269">Exonuclease</keyword>
<dbReference type="InterPro" id="IPR036397">
    <property type="entry name" value="RNaseH_sf"/>
</dbReference>
<comment type="caution">
    <text evidence="14">The sequence shown here is derived from an EMBL/GenBank/DDBJ whole genome shotgun (WGS) entry which is preliminary data.</text>
</comment>
<evidence type="ECO:0000256" key="10">
    <source>
        <dbReference type="ARBA" id="ARBA00037201"/>
    </source>
</evidence>
<gene>
    <name evidence="14" type="primary">REX3</name>
    <name evidence="14" type="ORF">ATNIH1004_007783</name>
</gene>
<dbReference type="Gene3D" id="3.30.420.10">
    <property type="entry name" value="Ribonuclease H-like superfamily/Ribonuclease H"/>
    <property type="match status" value="1"/>
</dbReference>
<evidence type="ECO:0000256" key="1">
    <source>
        <dbReference type="ARBA" id="ARBA00004123"/>
    </source>
</evidence>
<evidence type="ECO:0000313" key="15">
    <source>
        <dbReference type="Proteomes" id="UP000324241"/>
    </source>
</evidence>
<name>A0A5M9MH87_9EURO</name>
<evidence type="ECO:0000256" key="6">
    <source>
        <dbReference type="ARBA" id="ARBA00022722"/>
    </source>
</evidence>
<keyword evidence="6" id="KW-0540">Nuclease</keyword>
<sequence>MFSPLGLFKGILCPQGELCSLLTCIFYHPPVGSHAGDGRGAVAHVDVTRDDASRPATPTLKEPKLEATVGTSSDTLKEPHRSSKGEPVSQGATSASVAGKPSQLAGLRPPTKLQSVSRAVSPPSTRSDSTSSKRDKSASEKPKADLLPRQAPRESLNPRMLTKAPAPHGVRLSILTKLHAAMSTLNDKMAKQKDGTEKYLVLSPNELITMALDEEEKVAKGSANIYSNVIKLRIVKLSKMNQEDWAKEVKAHLNERYYKIAPSQLNPKPKVLTTGLSVEEEIAIVTKLATSLEGLEQYGYMTKAPTSDEIENARKGVTESKGWEKCDRCGGRFQVFPGRREDGSLTTGGQCTYHPGKPFYPPRKQTDHITGPREAYFSCCNETLGTSSGCTKGKTHVYKVTETKRLASILQFEKTPAQVEKGPQPPVCFDCEMGYTTLGLELIRITAVSWPEGKRLLDVLVRPQGEVLDLNSRFSGVFPDHYTRAIPYGTPQSASCTVEDESAPMYVVESPAAARALLFQFIQPETPLIGHAIDNDLNACRIIHSTVIDTVLLYPHPRGGLPNRMSLKTLCKKHLDRDIQTGGDRGHDSKEDAVATGDLVRVKVAETWTLLKSKGWTFQGDQLVPPPGTSEDATGEWRLGPGAGQKRASTG</sequence>
<proteinExistence type="inferred from homology"/>
<dbReference type="GO" id="GO:0005737">
    <property type="term" value="C:cytoplasm"/>
    <property type="evidence" value="ECO:0007669"/>
    <property type="project" value="UniProtKB-SubCell"/>
</dbReference>